<dbReference type="KEGG" id="palr:HGI30_14460"/>
<dbReference type="PANTHER" id="PTHR43143:SF1">
    <property type="entry name" value="SERINE_THREONINE-PROTEIN PHOSPHATASE CPPED1"/>
    <property type="match status" value="1"/>
</dbReference>
<feature type="domain" description="Calcineurin-like phosphoesterase" evidence="1">
    <location>
        <begin position="39"/>
        <end position="262"/>
    </location>
</feature>
<evidence type="ECO:0000313" key="3">
    <source>
        <dbReference type="Proteomes" id="UP000502136"/>
    </source>
</evidence>
<name>A0A6H2GZ75_9BACL</name>
<accession>A0A6H2GZ75</accession>
<dbReference type="EMBL" id="CP051428">
    <property type="protein sequence ID" value="QJC52649.1"/>
    <property type="molecule type" value="Genomic_DNA"/>
</dbReference>
<dbReference type="PANTHER" id="PTHR43143">
    <property type="entry name" value="METALLOPHOSPHOESTERASE, CALCINEURIN SUPERFAMILY"/>
    <property type="match status" value="1"/>
</dbReference>
<dbReference type="AlphaFoldDB" id="A0A6H2GZ75"/>
<reference evidence="2 3" key="1">
    <citation type="submission" date="2020-04" db="EMBL/GenBank/DDBJ databases">
        <title>Novel Paenibacillus strain UniB2 isolated from commercial digestive syrup.</title>
        <authorList>
            <person name="Thorat V."/>
            <person name="Kirdat K."/>
            <person name="Tiwarekar B."/>
            <person name="Yadav A."/>
        </authorList>
    </citation>
    <scope>NUCLEOTIDE SEQUENCE [LARGE SCALE GENOMIC DNA]</scope>
    <source>
        <strain evidence="2 3">UniB2</strain>
    </source>
</reference>
<dbReference type="InterPro" id="IPR029052">
    <property type="entry name" value="Metallo-depent_PP-like"/>
</dbReference>
<proteinExistence type="predicted"/>
<evidence type="ECO:0000313" key="2">
    <source>
        <dbReference type="EMBL" id="QJC52649.1"/>
    </source>
</evidence>
<dbReference type="Proteomes" id="UP000502136">
    <property type="component" value="Chromosome"/>
</dbReference>
<sequence length="335" mass="37968">MDKQPFRIWTDGGDGRPTMAAGAMRKPWFGELEGELRSFAVLGDRCGMMTPGVFEEALETVRALRPDLVLAVGDLIEGYWRDVDSAHAEWDELDGLVEQMGLPFFPVVGNHDVGSELMRRVWEERKGYGHYALRVGGVLFLMLNTEDPPTEMPDALIDVIKEATDRFHREPERGDDHMRLFFQSIMERMEPSELVGLSRIDVAIGERQLRFAEQVLADNADVQWTFVTMHKPGWKSESPAYERIMEMLHDRPFTVFAGHLHAMEHTAEGDQQWIQLGRTGGHGHGSGPESEHLVLWVSMQDGRPDYRVLELGGMKRIEGYAPQPHHPEGQEGALK</sequence>
<dbReference type="RefSeq" id="WP_168908202.1">
    <property type="nucleotide sequence ID" value="NZ_CP051428.1"/>
</dbReference>
<dbReference type="SUPFAM" id="SSF56300">
    <property type="entry name" value="Metallo-dependent phosphatases"/>
    <property type="match status" value="1"/>
</dbReference>
<dbReference type="GO" id="GO:0016787">
    <property type="term" value="F:hydrolase activity"/>
    <property type="evidence" value="ECO:0007669"/>
    <property type="project" value="InterPro"/>
</dbReference>
<dbReference type="InterPro" id="IPR004843">
    <property type="entry name" value="Calcineurin-like_PHP"/>
</dbReference>
<protein>
    <recommendedName>
        <fullName evidence="1">Calcineurin-like phosphoesterase domain-containing protein</fullName>
    </recommendedName>
</protein>
<dbReference type="Gene3D" id="3.60.21.10">
    <property type="match status" value="1"/>
</dbReference>
<keyword evidence="3" id="KW-1185">Reference proteome</keyword>
<gene>
    <name evidence="2" type="ORF">HGI30_14460</name>
</gene>
<dbReference type="InterPro" id="IPR051918">
    <property type="entry name" value="STPP_CPPED1"/>
</dbReference>
<organism evidence="2 3">
    <name type="scientific">Paenibacillus albicereus</name>
    <dbReference type="NCBI Taxonomy" id="2726185"/>
    <lineage>
        <taxon>Bacteria</taxon>
        <taxon>Bacillati</taxon>
        <taxon>Bacillota</taxon>
        <taxon>Bacilli</taxon>
        <taxon>Bacillales</taxon>
        <taxon>Paenibacillaceae</taxon>
        <taxon>Paenibacillus</taxon>
    </lineage>
</organism>
<evidence type="ECO:0000259" key="1">
    <source>
        <dbReference type="Pfam" id="PF00149"/>
    </source>
</evidence>
<dbReference type="Pfam" id="PF00149">
    <property type="entry name" value="Metallophos"/>
    <property type="match status" value="1"/>
</dbReference>